<dbReference type="Pfam" id="PF00155">
    <property type="entry name" value="Aminotran_1_2"/>
    <property type="match status" value="1"/>
</dbReference>
<feature type="domain" description="Aminotransferase class I/classII large" evidence="9">
    <location>
        <begin position="35"/>
        <end position="348"/>
    </location>
</feature>
<organism evidence="10 11">
    <name type="scientific">Chromohalobacter japonicus</name>
    <dbReference type="NCBI Taxonomy" id="223900"/>
    <lineage>
        <taxon>Bacteria</taxon>
        <taxon>Pseudomonadati</taxon>
        <taxon>Pseudomonadota</taxon>
        <taxon>Gammaproteobacteria</taxon>
        <taxon>Oceanospirillales</taxon>
        <taxon>Halomonadaceae</taxon>
        <taxon>Chromohalobacter</taxon>
    </lineage>
</organism>
<evidence type="ECO:0000256" key="4">
    <source>
        <dbReference type="ARBA" id="ARBA00022576"/>
    </source>
</evidence>
<dbReference type="GO" id="GO:0004400">
    <property type="term" value="F:histidinol-phosphate transaminase activity"/>
    <property type="evidence" value="ECO:0007669"/>
    <property type="project" value="UniProtKB-EC"/>
</dbReference>
<evidence type="ECO:0000313" key="10">
    <source>
        <dbReference type="EMBL" id="OLO11945.1"/>
    </source>
</evidence>
<dbReference type="STRING" id="223900.GCA_000821045_00531"/>
<evidence type="ECO:0000256" key="8">
    <source>
        <dbReference type="SAM" id="MobiDB-lite"/>
    </source>
</evidence>
<dbReference type="PANTHER" id="PTHR42885">
    <property type="entry name" value="HISTIDINOL-PHOSPHATE AMINOTRANSFERASE-RELATED"/>
    <property type="match status" value="1"/>
</dbReference>
<evidence type="ECO:0000256" key="7">
    <source>
        <dbReference type="ARBA" id="ARBA00047481"/>
    </source>
</evidence>
<dbReference type="Gene3D" id="3.40.640.10">
    <property type="entry name" value="Type I PLP-dependent aspartate aminotransferase-like (Major domain)"/>
    <property type="match status" value="1"/>
</dbReference>
<evidence type="ECO:0000256" key="6">
    <source>
        <dbReference type="ARBA" id="ARBA00022898"/>
    </source>
</evidence>
<evidence type="ECO:0000259" key="9">
    <source>
        <dbReference type="Pfam" id="PF00155"/>
    </source>
</evidence>
<dbReference type="SUPFAM" id="SSF53383">
    <property type="entry name" value="PLP-dependent transferases"/>
    <property type="match status" value="1"/>
</dbReference>
<keyword evidence="6" id="KW-0663">Pyridoxal phosphate</keyword>
<dbReference type="InterPro" id="IPR004839">
    <property type="entry name" value="Aminotransferase_I/II_large"/>
</dbReference>
<evidence type="ECO:0000256" key="3">
    <source>
        <dbReference type="ARBA" id="ARBA00012748"/>
    </source>
</evidence>
<evidence type="ECO:0000256" key="2">
    <source>
        <dbReference type="ARBA" id="ARBA00005011"/>
    </source>
</evidence>
<dbReference type="GO" id="GO:0030170">
    <property type="term" value="F:pyridoxal phosphate binding"/>
    <property type="evidence" value="ECO:0007669"/>
    <property type="project" value="InterPro"/>
</dbReference>
<dbReference type="InterPro" id="IPR015421">
    <property type="entry name" value="PyrdxlP-dep_Trfase_major"/>
</dbReference>
<sequence length="369" mass="39873">MSRHARHLDRSGPHNPFPGLKALERKLGREVPHRLGSNEGLDMPHQALKARFGDEVATLARAYGDAEAMDVRQRLNALLGTPLEALVVDAGADSLMALALRTLCDPDSAVIASAGTYPTFRYFAEGQGCRLVEVDYHDAPSVLAPDLDALADRAVRDNARVVYLANPDNPSGHLHSDADVLALRDALPDGCTLLLDEAYHDFRDDADAPTAGDVWPDVVRLRTFSKAHGLAGLRIGYAIAEPALIEVMHKVRIHYAVSSLALAAAETVLDHPEETTQHVRDVIARREALAGHLRVLGADVPPSATNFIAVRLPEAELAARIHRELLEAGTLVHRPAHPALGHVLRISTLEDALAPGRLAALERALEAQH</sequence>
<dbReference type="CDD" id="cd00609">
    <property type="entry name" value="AAT_like"/>
    <property type="match status" value="1"/>
</dbReference>
<dbReference type="InterPro" id="IPR015422">
    <property type="entry name" value="PyrdxlP-dep_Trfase_small"/>
</dbReference>
<proteinExistence type="predicted"/>
<comment type="cofactor">
    <cofactor evidence="1">
        <name>pyridoxal 5'-phosphate</name>
        <dbReference type="ChEBI" id="CHEBI:597326"/>
    </cofactor>
</comment>
<comment type="pathway">
    <text evidence="2">Amino-acid biosynthesis; L-histidine biosynthesis; L-histidine from 5-phospho-alpha-D-ribose 1-diphosphate: step 7/9.</text>
</comment>
<evidence type="ECO:0000256" key="5">
    <source>
        <dbReference type="ARBA" id="ARBA00022679"/>
    </source>
</evidence>
<feature type="region of interest" description="Disordered" evidence="8">
    <location>
        <begin position="1"/>
        <end position="20"/>
    </location>
</feature>
<dbReference type="InterPro" id="IPR015424">
    <property type="entry name" value="PyrdxlP-dep_Trfase"/>
</dbReference>
<dbReference type="EMBL" id="MSDQ01000016">
    <property type="protein sequence ID" value="OLO11945.1"/>
    <property type="molecule type" value="Genomic_DNA"/>
</dbReference>
<gene>
    <name evidence="10" type="ORF">BTW10_07040</name>
</gene>
<dbReference type="Proteomes" id="UP000186806">
    <property type="component" value="Unassembled WGS sequence"/>
</dbReference>
<keyword evidence="5 10" id="KW-0808">Transferase</keyword>
<protein>
    <recommendedName>
        <fullName evidence="3">histidinol-phosphate transaminase</fullName>
        <ecNumber evidence="3">2.6.1.9</ecNumber>
    </recommendedName>
</protein>
<name>A0A1Q8TE39_9GAMM</name>
<dbReference type="EC" id="2.6.1.9" evidence="3"/>
<keyword evidence="11" id="KW-1185">Reference proteome</keyword>
<accession>A0A1Q8TE39</accession>
<comment type="catalytic activity">
    <reaction evidence="7">
        <text>L-histidinol phosphate + 2-oxoglutarate = 3-(imidazol-4-yl)-2-oxopropyl phosphate + L-glutamate</text>
        <dbReference type="Rhea" id="RHEA:23744"/>
        <dbReference type="ChEBI" id="CHEBI:16810"/>
        <dbReference type="ChEBI" id="CHEBI:29985"/>
        <dbReference type="ChEBI" id="CHEBI:57766"/>
        <dbReference type="ChEBI" id="CHEBI:57980"/>
        <dbReference type="EC" id="2.6.1.9"/>
    </reaction>
</comment>
<keyword evidence="4 10" id="KW-0032">Aminotransferase</keyword>
<dbReference type="RefSeq" id="WP_075368791.1">
    <property type="nucleotide sequence ID" value="NZ_MSDQ01000016.1"/>
</dbReference>
<comment type="caution">
    <text evidence="10">The sequence shown here is derived from an EMBL/GenBank/DDBJ whole genome shotgun (WGS) entry which is preliminary data.</text>
</comment>
<dbReference type="Gene3D" id="3.90.1150.10">
    <property type="entry name" value="Aspartate Aminotransferase, domain 1"/>
    <property type="match status" value="1"/>
</dbReference>
<evidence type="ECO:0000313" key="11">
    <source>
        <dbReference type="Proteomes" id="UP000186806"/>
    </source>
</evidence>
<reference evidence="10 11" key="1">
    <citation type="submission" date="2016-12" db="EMBL/GenBank/DDBJ databases">
        <title>Draft genome sequences of strains Salinicola socius SMB35, Salinicola sp. MH3R3-1 and Chromohalobacter sp. SMB17 from the Verkhnekamsk potash mining region of Russia.</title>
        <authorList>
            <person name="Mavrodi D.V."/>
            <person name="Olsson B.E."/>
            <person name="Korsakova E.S."/>
            <person name="Pyankova A."/>
            <person name="Mavrodi O.V."/>
            <person name="Plotnikova E.G."/>
        </authorList>
    </citation>
    <scope>NUCLEOTIDE SEQUENCE [LARGE SCALE GENOMIC DNA]</scope>
    <source>
        <strain evidence="10 11">SMB17</strain>
    </source>
</reference>
<evidence type="ECO:0000256" key="1">
    <source>
        <dbReference type="ARBA" id="ARBA00001933"/>
    </source>
</evidence>
<dbReference type="AlphaFoldDB" id="A0A1Q8TE39"/>
<dbReference type="PANTHER" id="PTHR42885:SF2">
    <property type="entry name" value="HISTIDINOL-PHOSPHATE AMINOTRANSFERASE"/>
    <property type="match status" value="1"/>
</dbReference>